<keyword evidence="1" id="KW-0488">Methylation</keyword>
<comment type="caution">
    <text evidence="3">The sequence shown here is derived from an EMBL/GenBank/DDBJ whole genome shotgun (WGS) entry which is preliminary data.</text>
</comment>
<keyword evidence="4" id="KW-1185">Reference proteome</keyword>
<evidence type="ECO:0000256" key="1">
    <source>
        <dbReference type="ARBA" id="ARBA00022481"/>
    </source>
</evidence>
<keyword evidence="2" id="KW-1133">Transmembrane helix</keyword>
<dbReference type="InterPro" id="IPR031982">
    <property type="entry name" value="PilE-like"/>
</dbReference>
<dbReference type="PROSITE" id="PS00409">
    <property type="entry name" value="PROKAR_NTER_METHYL"/>
    <property type="match status" value="1"/>
</dbReference>
<dbReference type="PRINTS" id="PR00813">
    <property type="entry name" value="BCTERIALGSPG"/>
</dbReference>
<keyword evidence="2" id="KW-0472">Membrane</keyword>
<dbReference type="RefSeq" id="WP_173499473.1">
    <property type="nucleotide sequence ID" value="NZ_JABSOD010000001.1"/>
</dbReference>
<dbReference type="SUPFAM" id="SSF54523">
    <property type="entry name" value="Pili subunits"/>
    <property type="match status" value="1"/>
</dbReference>
<dbReference type="InterPro" id="IPR045584">
    <property type="entry name" value="Pilin-like"/>
</dbReference>
<feature type="transmembrane region" description="Helical" evidence="2">
    <location>
        <begin position="7"/>
        <end position="31"/>
    </location>
</feature>
<sequence>MRTASRGFSLIELLVSIAIIGILAALCYPSYHQYVLRSYRVEATQSLLQLANAQEQYLADYGSYSADLTVLGLNEFTTTQRYRLQVELSDGAQAYTAKARAQQLQLADNDCRLFSLNHLGQRNIDEPQSLMCWQ</sequence>
<dbReference type="GO" id="GO:0015628">
    <property type="term" value="P:protein secretion by the type II secretion system"/>
    <property type="evidence" value="ECO:0007669"/>
    <property type="project" value="InterPro"/>
</dbReference>
<dbReference type="Pfam" id="PF16732">
    <property type="entry name" value="ComP_DUS"/>
    <property type="match status" value="1"/>
</dbReference>
<reference evidence="3 4" key="1">
    <citation type="submission" date="2020-06" db="EMBL/GenBank/DDBJ databases">
        <title>Rheinheimera sp. nov., a marine bacterium isolated from coastal.</title>
        <authorList>
            <person name="Yu Q."/>
            <person name="Qi Y."/>
            <person name="Pu J."/>
        </authorList>
    </citation>
    <scope>NUCLEOTIDE SEQUENCE [LARGE SCALE GENOMIC DNA]</scope>
    <source>
        <strain evidence="3 4">YQF-2</strain>
    </source>
</reference>
<dbReference type="Proteomes" id="UP000523161">
    <property type="component" value="Unassembled WGS sequence"/>
</dbReference>
<dbReference type="GO" id="GO:0015627">
    <property type="term" value="C:type II protein secretion system complex"/>
    <property type="evidence" value="ECO:0007669"/>
    <property type="project" value="InterPro"/>
</dbReference>
<evidence type="ECO:0000256" key="2">
    <source>
        <dbReference type="SAM" id="Phobius"/>
    </source>
</evidence>
<dbReference type="GO" id="GO:0043683">
    <property type="term" value="P:type IV pilus assembly"/>
    <property type="evidence" value="ECO:0007669"/>
    <property type="project" value="InterPro"/>
</dbReference>
<protein>
    <submittedName>
        <fullName evidence="3">Prepilin-type N-terminal cleavage/methylation domain-containing protein</fullName>
    </submittedName>
</protein>
<dbReference type="AlphaFoldDB" id="A0A7Y5AMQ1"/>
<dbReference type="NCBIfam" id="TIGR02532">
    <property type="entry name" value="IV_pilin_GFxxxE"/>
    <property type="match status" value="1"/>
</dbReference>
<dbReference type="PANTHER" id="PTHR30093">
    <property type="entry name" value="GENERAL SECRETION PATHWAY PROTEIN G"/>
    <property type="match status" value="1"/>
</dbReference>
<dbReference type="InterPro" id="IPR000983">
    <property type="entry name" value="Bac_GSPG_pilin"/>
</dbReference>
<name>A0A7Y5AMQ1_9GAMM</name>
<dbReference type="PANTHER" id="PTHR30093:SF47">
    <property type="entry name" value="TYPE IV PILUS NON-CORE MINOR PILIN PILE"/>
    <property type="match status" value="1"/>
</dbReference>
<evidence type="ECO:0000313" key="4">
    <source>
        <dbReference type="Proteomes" id="UP000523161"/>
    </source>
</evidence>
<dbReference type="InterPro" id="IPR012902">
    <property type="entry name" value="N_methyl_site"/>
</dbReference>
<dbReference type="Pfam" id="PF07963">
    <property type="entry name" value="N_methyl"/>
    <property type="match status" value="1"/>
</dbReference>
<keyword evidence="2" id="KW-0812">Transmembrane</keyword>
<proteinExistence type="predicted"/>
<organism evidence="3 4">
    <name type="scientific">Rheinheimera lutimaris</name>
    <dbReference type="NCBI Taxonomy" id="2740584"/>
    <lineage>
        <taxon>Bacteria</taxon>
        <taxon>Pseudomonadati</taxon>
        <taxon>Pseudomonadota</taxon>
        <taxon>Gammaproteobacteria</taxon>
        <taxon>Chromatiales</taxon>
        <taxon>Chromatiaceae</taxon>
        <taxon>Rheinheimera</taxon>
    </lineage>
</organism>
<dbReference type="EMBL" id="JABSOD010000001">
    <property type="protein sequence ID" value="NRQ41230.1"/>
    <property type="molecule type" value="Genomic_DNA"/>
</dbReference>
<accession>A0A7Y5AMQ1</accession>
<evidence type="ECO:0000313" key="3">
    <source>
        <dbReference type="EMBL" id="NRQ41230.1"/>
    </source>
</evidence>
<dbReference type="Gene3D" id="3.30.700.10">
    <property type="entry name" value="Glycoprotein, Type 4 Pilin"/>
    <property type="match status" value="1"/>
</dbReference>
<gene>
    <name evidence="3" type="ORF">HRH59_01385</name>
</gene>